<dbReference type="Gramene" id="Mp8g12300.1">
    <property type="protein sequence ID" value="Mp8g12300.1.cds1"/>
    <property type="gene ID" value="Mp8g12300"/>
</dbReference>
<sequence length="67" mass="7570">MVSATAKKLNPSQLHSMPWLWHAMPQPNPTQPVLEKTDQTMSMSMEPNAQTISRQLNCLPRLPAKTE</sequence>
<protein>
    <submittedName>
        <fullName evidence="1">Uncharacterized protein</fullName>
    </submittedName>
</protein>
<proteinExistence type="predicted"/>
<dbReference type="Proteomes" id="UP000244005">
    <property type="component" value="Unassembled WGS sequence"/>
</dbReference>
<reference evidence="2" key="1">
    <citation type="journal article" date="2017" name="Cell">
        <title>Insights into land plant evolution garnered from the Marchantia polymorpha genome.</title>
        <authorList>
            <person name="Bowman J.L."/>
            <person name="Kohchi T."/>
            <person name="Yamato K.T."/>
            <person name="Jenkins J."/>
            <person name="Shu S."/>
            <person name="Ishizaki K."/>
            <person name="Yamaoka S."/>
            <person name="Nishihama R."/>
            <person name="Nakamura Y."/>
            <person name="Berger F."/>
            <person name="Adam C."/>
            <person name="Aki S.S."/>
            <person name="Althoff F."/>
            <person name="Araki T."/>
            <person name="Arteaga-Vazquez M.A."/>
            <person name="Balasubrmanian S."/>
            <person name="Barry K."/>
            <person name="Bauer D."/>
            <person name="Boehm C.R."/>
            <person name="Briginshaw L."/>
            <person name="Caballero-Perez J."/>
            <person name="Catarino B."/>
            <person name="Chen F."/>
            <person name="Chiyoda S."/>
            <person name="Chovatia M."/>
            <person name="Davies K.M."/>
            <person name="Delmans M."/>
            <person name="Demura T."/>
            <person name="Dierschke T."/>
            <person name="Dolan L."/>
            <person name="Dorantes-Acosta A.E."/>
            <person name="Eklund D.M."/>
            <person name="Florent S.N."/>
            <person name="Flores-Sandoval E."/>
            <person name="Fujiyama A."/>
            <person name="Fukuzawa H."/>
            <person name="Galik B."/>
            <person name="Grimanelli D."/>
            <person name="Grimwood J."/>
            <person name="Grossniklaus U."/>
            <person name="Hamada T."/>
            <person name="Haseloff J."/>
            <person name="Hetherington A.J."/>
            <person name="Higo A."/>
            <person name="Hirakawa Y."/>
            <person name="Hundley H.N."/>
            <person name="Ikeda Y."/>
            <person name="Inoue K."/>
            <person name="Inoue S.I."/>
            <person name="Ishida S."/>
            <person name="Jia Q."/>
            <person name="Kakita M."/>
            <person name="Kanazawa T."/>
            <person name="Kawai Y."/>
            <person name="Kawashima T."/>
            <person name="Kennedy M."/>
            <person name="Kinose K."/>
            <person name="Kinoshita T."/>
            <person name="Kohara Y."/>
            <person name="Koide E."/>
            <person name="Komatsu K."/>
            <person name="Kopischke S."/>
            <person name="Kubo M."/>
            <person name="Kyozuka J."/>
            <person name="Lagercrantz U."/>
            <person name="Lin S.S."/>
            <person name="Lindquist E."/>
            <person name="Lipzen A.M."/>
            <person name="Lu C.W."/>
            <person name="De Luna E."/>
            <person name="Martienssen R.A."/>
            <person name="Minamino N."/>
            <person name="Mizutani M."/>
            <person name="Mizutani M."/>
            <person name="Mochizuki N."/>
            <person name="Monte I."/>
            <person name="Mosher R."/>
            <person name="Nagasaki H."/>
            <person name="Nakagami H."/>
            <person name="Naramoto S."/>
            <person name="Nishitani K."/>
            <person name="Ohtani M."/>
            <person name="Okamoto T."/>
            <person name="Okumura M."/>
            <person name="Phillips J."/>
            <person name="Pollak B."/>
            <person name="Reinders A."/>
            <person name="Rovekamp M."/>
            <person name="Sano R."/>
            <person name="Sawa S."/>
            <person name="Schmid M.W."/>
            <person name="Shirakawa M."/>
            <person name="Solano R."/>
            <person name="Spunde A."/>
            <person name="Suetsugu N."/>
            <person name="Sugano S."/>
            <person name="Sugiyama A."/>
            <person name="Sun R."/>
            <person name="Suzuki Y."/>
            <person name="Takenaka M."/>
            <person name="Takezawa D."/>
            <person name="Tomogane H."/>
            <person name="Tsuzuki M."/>
            <person name="Ueda T."/>
            <person name="Umeda M."/>
            <person name="Ward J.M."/>
            <person name="Watanabe Y."/>
            <person name="Yazaki K."/>
            <person name="Yokoyama R."/>
            <person name="Yoshitake Y."/>
            <person name="Yotsui I."/>
            <person name="Zachgo S."/>
            <person name="Schmutz J."/>
        </authorList>
    </citation>
    <scope>NUCLEOTIDE SEQUENCE [LARGE SCALE GENOMIC DNA]</scope>
    <source>
        <strain evidence="2">Tak-1</strain>
    </source>
</reference>
<keyword evidence="2" id="KW-1185">Reference proteome</keyword>
<dbReference type="AlphaFoldDB" id="A0A2R6WJW1"/>
<name>A0A2R6WJW1_MARPO</name>
<evidence type="ECO:0000313" key="1">
    <source>
        <dbReference type="EMBL" id="PTQ34132.1"/>
    </source>
</evidence>
<evidence type="ECO:0000313" key="2">
    <source>
        <dbReference type="Proteomes" id="UP000244005"/>
    </source>
</evidence>
<accession>A0A2R6WJW1</accession>
<gene>
    <name evidence="1" type="ORF">MARPO_0083s0090</name>
</gene>
<dbReference type="EMBL" id="KZ772755">
    <property type="protein sequence ID" value="PTQ34132.1"/>
    <property type="molecule type" value="Genomic_DNA"/>
</dbReference>
<organism evidence="1 2">
    <name type="scientific">Marchantia polymorpha</name>
    <name type="common">Common liverwort</name>
    <name type="synonym">Marchantia aquatica</name>
    <dbReference type="NCBI Taxonomy" id="3197"/>
    <lineage>
        <taxon>Eukaryota</taxon>
        <taxon>Viridiplantae</taxon>
        <taxon>Streptophyta</taxon>
        <taxon>Embryophyta</taxon>
        <taxon>Marchantiophyta</taxon>
        <taxon>Marchantiopsida</taxon>
        <taxon>Marchantiidae</taxon>
        <taxon>Marchantiales</taxon>
        <taxon>Marchantiaceae</taxon>
        <taxon>Marchantia</taxon>
    </lineage>
</organism>